<dbReference type="RefSeq" id="WP_085190548.1">
    <property type="nucleotide sequence ID" value="NZ_AP022605.1"/>
</dbReference>
<feature type="domain" description="DUF4872" evidence="2">
    <location>
        <begin position="159"/>
        <end position="343"/>
    </location>
</feature>
<dbReference type="EMBL" id="AP022605">
    <property type="protein sequence ID" value="BBZ09800.1"/>
    <property type="molecule type" value="Genomic_DNA"/>
</dbReference>
<evidence type="ECO:0000313" key="6">
    <source>
        <dbReference type="Proteomes" id="UP000467201"/>
    </source>
</evidence>
<feature type="domain" description="Butirosin biosynthesis protein H N-terminal" evidence="1">
    <location>
        <begin position="15"/>
        <end position="148"/>
    </location>
</feature>
<dbReference type="InterPro" id="IPR032369">
    <property type="entry name" value="DUF4872"/>
</dbReference>
<reference evidence="3" key="3">
    <citation type="submission" date="2020-02" db="EMBL/GenBank/DDBJ databases">
        <authorList>
            <person name="Matsumoto Y."/>
            <person name="Motooka D."/>
            <person name="Nakamura S."/>
        </authorList>
    </citation>
    <scope>NUCLEOTIDE SEQUENCE</scope>
    <source>
        <strain evidence="3">JCM 12405</strain>
    </source>
</reference>
<reference evidence="4 5" key="1">
    <citation type="submission" date="2016-01" db="EMBL/GenBank/DDBJ databases">
        <title>The new phylogeny of the genus Mycobacterium.</title>
        <authorList>
            <person name="Tarcisio F."/>
            <person name="Conor M."/>
            <person name="Antonella G."/>
            <person name="Elisabetta G."/>
            <person name="Giulia F.S."/>
            <person name="Sara T."/>
            <person name="Anna F."/>
            <person name="Clotilde B."/>
            <person name="Roberto B."/>
            <person name="Veronica D.S."/>
            <person name="Fabio R."/>
            <person name="Monica P."/>
            <person name="Olivier J."/>
            <person name="Enrico T."/>
            <person name="Nicola S."/>
        </authorList>
    </citation>
    <scope>NUCLEOTIDE SEQUENCE [LARGE SCALE GENOMIC DNA]</scope>
    <source>
        <strain evidence="4 5">DSM 44339</strain>
    </source>
</reference>
<protein>
    <submittedName>
        <fullName evidence="4">PRTRC system protein E</fullName>
    </submittedName>
</protein>
<dbReference type="Gene3D" id="3.90.70.10">
    <property type="entry name" value="Cysteine proteinases"/>
    <property type="match status" value="1"/>
</dbReference>
<dbReference type="Proteomes" id="UP000467201">
    <property type="component" value="Chromosome"/>
</dbReference>
<dbReference type="Pfam" id="PF16169">
    <property type="entry name" value="DUF4872"/>
    <property type="match status" value="1"/>
</dbReference>
<evidence type="ECO:0000313" key="3">
    <source>
        <dbReference type="EMBL" id="BBZ09800.1"/>
    </source>
</evidence>
<evidence type="ECO:0000313" key="4">
    <source>
        <dbReference type="EMBL" id="ORV40815.1"/>
    </source>
</evidence>
<dbReference type="AlphaFoldDB" id="A0A1X1T8J6"/>
<dbReference type="Proteomes" id="UP000193564">
    <property type="component" value="Unassembled WGS sequence"/>
</dbReference>
<dbReference type="InterPro" id="IPR026935">
    <property type="entry name" value="BtrH_N"/>
</dbReference>
<evidence type="ECO:0000259" key="1">
    <source>
        <dbReference type="Pfam" id="PF14399"/>
    </source>
</evidence>
<dbReference type="KEGG" id="mdr:MDOR_39690"/>
<dbReference type="STRING" id="126673.AWC01_10075"/>
<proteinExistence type="predicted"/>
<gene>
    <name evidence="4" type="ORF">AWC01_10075</name>
    <name evidence="3" type="ORF">MDOR_39690</name>
</gene>
<reference evidence="3 6" key="2">
    <citation type="journal article" date="2019" name="Emerg. Microbes Infect.">
        <title>Comprehensive subspecies identification of 175 nontuberculous mycobacteria species based on 7547 genomic profiles.</title>
        <authorList>
            <person name="Matsumoto Y."/>
            <person name="Kinjo T."/>
            <person name="Motooka D."/>
            <person name="Nabeya D."/>
            <person name="Jung N."/>
            <person name="Uechi K."/>
            <person name="Horii T."/>
            <person name="Iida T."/>
            <person name="Fujita J."/>
            <person name="Nakamura S."/>
        </authorList>
    </citation>
    <scope>NUCLEOTIDE SEQUENCE [LARGE SCALE GENOMIC DNA]</scope>
    <source>
        <strain evidence="3 6">JCM 12405</strain>
    </source>
</reference>
<accession>A0A1X1T8J6</accession>
<sequence>MTSAHIPYPHQMGGHCGSGALRDLIEWAGLGWEGPPTEGLVFTLGGSLSYSYHRSADLFPPVYMVGRGHGLEENLLNRLGAKYSMCSTDDPDLGWKWVKDQIDRGVPVMVWADIGELPYLRAKLSMSRHDIVITGYDDEAQVAFVVDNDRATTQVVPYENLRRARASTGFPMPTRHTTYLVEWPSTIPDLATIAGPALMQSADGLAGVALTDDTVSPAHSSVSGHGLAGVATFAADLSLWTELLDDSALEAALFAVGALIEKAGTGGGLFRKLQADGCEAIASALGDDRVADAAAAARTAAQTWTAVAKEAYNPSNSLRARASSAAAVAAELPEVEARLVHALRSAASKLTRQGTAVTS</sequence>
<keyword evidence="5" id="KW-1185">Reference proteome</keyword>
<evidence type="ECO:0000259" key="2">
    <source>
        <dbReference type="Pfam" id="PF16169"/>
    </source>
</evidence>
<evidence type="ECO:0000313" key="5">
    <source>
        <dbReference type="Proteomes" id="UP000193564"/>
    </source>
</evidence>
<name>A0A1X1T8J6_9MYCO</name>
<organism evidence="4 5">
    <name type="scientific">Mycolicibacterium doricum</name>
    <dbReference type="NCBI Taxonomy" id="126673"/>
    <lineage>
        <taxon>Bacteria</taxon>
        <taxon>Bacillati</taxon>
        <taxon>Actinomycetota</taxon>
        <taxon>Actinomycetes</taxon>
        <taxon>Mycobacteriales</taxon>
        <taxon>Mycobacteriaceae</taxon>
        <taxon>Mycolicibacterium</taxon>
    </lineage>
</organism>
<dbReference type="EMBL" id="LQOS01000028">
    <property type="protein sequence ID" value="ORV40815.1"/>
    <property type="molecule type" value="Genomic_DNA"/>
</dbReference>
<dbReference type="Pfam" id="PF14399">
    <property type="entry name" value="BtrH_N"/>
    <property type="match status" value="1"/>
</dbReference>